<evidence type="ECO:0000313" key="5">
    <source>
        <dbReference type="Ensembl" id="ENSCCRP00020010288.1"/>
    </source>
</evidence>
<keyword evidence="2 3" id="KW-0647">Proteasome</keyword>
<dbReference type="InterPro" id="IPR016050">
    <property type="entry name" value="Proteasome_bsu_CS"/>
</dbReference>
<keyword evidence="3" id="KW-0539">Nucleus</keyword>
<dbReference type="PROSITE" id="PS51476">
    <property type="entry name" value="PROTEASOME_BETA_2"/>
    <property type="match status" value="1"/>
</dbReference>
<dbReference type="SUPFAM" id="SSF56235">
    <property type="entry name" value="N-terminal nucleophile aminohydrolases (Ntn hydrolases)"/>
    <property type="match status" value="1"/>
</dbReference>
<dbReference type="GO" id="GO:0051603">
    <property type="term" value="P:proteolysis involved in protein catabolic process"/>
    <property type="evidence" value="ECO:0007669"/>
    <property type="project" value="InterPro"/>
</dbReference>
<evidence type="ECO:0000256" key="2">
    <source>
        <dbReference type="ARBA" id="ARBA00022942"/>
    </source>
</evidence>
<comment type="function">
    <text evidence="3">Component of the proteasome, a multicatalytic proteinase complex which is characterized by its ability to cleave peptides with Arg, Phe, Tyr, Leu, and Glu adjacent to the leaving group at neutral or slightly basic pH. The proteasome has an ATP-dependent proteolytic activity.</text>
</comment>
<dbReference type="AlphaFoldDB" id="A0A8C2CC86"/>
<evidence type="ECO:0000313" key="6">
    <source>
        <dbReference type="Proteomes" id="UP000694701"/>
    </source>
</evidence>
<organism evidence="5 6">
    <name type="scientific">Cyprinus carpio</name>
    <name type="common">Common carp</name>
    <dbReference type="NCBI Taxonomy" id="7962"/>
    <lineage>
        <taxon>Eukaryota</taxon>
        <taxon>Metazoa</taxon>
        <taxon>Chordata</taxon>
        <taxon>Craniata</taxon>
        <taxon>Vertebrata</taxon>
        <taxon>Euteleostomi</taxon>
        <taxon>Actinopterygii</taxon>
        <taxon>Neopterygii</taxon>
        <taxon>Teleostei</taxon>
        <taxon>Ostariophysi</taxon>
        <taxon>Cypriniformes</taxon>
        <taxon>Cyprinidae</taxon>
        <taxon>Cyprininae</taxon>
        <taxon>Cyprinus</taxon>
    </lineage>
</organism>
<protein>
    <recommendedName>
        <fullName evidence="3">Proteasome subunit beta</fullName>
    </recommendedName>
</protein>
<name>A0A8C2CC86_CYPCA</name>
<comment type="subunit">
    <text evidence="3">Component of the proteasome complex.</text>
</comment>
<dbReference type="Ensembl" id="ENSCCRT00020011414.1">
    <property type="protein sequence ID" value="ENSCCRP00020010288.1"/>
    <property type="gene ID" value="ENSCCRG00020005250.1"/>
</dbReference>
<proteinExistence type="inferred from homology"/>
<dbReference type="InterPro" id="IPR029055">
    <property type="entry name" value="Ntn_hydrolases_N"/>
</dbReference>
<evidence type="ECO:0000256" key="1">
    <source>
        <dbReference type="ARBA" id="ARBA00022490"/>
    </source>
</evidence>
<gene>
    <name evidence="5" type="primary">LOC109048456</name>
</gene>
<dbReference type="PANTHER" id="PTHR32194">
    <property type="entry name" value="METALLOPROTEASE TLDD"/>
    <property type="match status" value="1"/>
</dbReference>
<comment type="subcellular location">
    <subcellularLocation>
        <location evidence="3">Cytoplasm</location>
    </subcellularLocation>
    <subcellularLocation>
        <location evidence="3">Nucleus</location>
    </subcellularLocation>
</comment>
<dbReference type="InterPro" id="IPR023333">
    <property type="entry name" value="Proteasome_suB-type"/>
</dbReference>
<dbReference type="GO" id="GO:0005634">
    <property type="term" value="C:nucleus"/>
    <property type="evidence" value="ECO:0007669"/>
    <property type="project" value="UniProtKB-SubCell"/>
</dbReference>
<dbReference type="PANTHER" id="PTHR32194:SF14">
    <property type="entry name" value="PROTEASOME SUBUNIT BETA"/>
    <property type="match status" value="1"/>
</dbReference>
<dbReference type="CDD" id="cd03762">
    <property type="entry name" value="proteasome_beta_type_6"/>
    <property type="match status" value="1"/>
</dbReference>
<dbReference type="Pfam" id="PF00227">
    <property type="entry name" value="Proteasome"/>
    <property type="match status" value="2"/>
</dbReference>
<feature type="region of interest" description="Disordered" evidence="4">
    <location>
        <begin position="248"/>
        <end position="268"/>
    </location>
</feature>
<reference evidence="5" key="1">
    <citation type="submission" date="2025-08" db="UniProtKB">
        <authorList>
            <consortium name="Ensembl"/>
        </authorList>
    </citation>
    <scope>IDENTIFICATION</scope>
</reference>
<feature type="compositionally biased region" description="Polar residues" evidence="4">
    <location>
        <begin position="255"/>
        <end position="268"/>
    </location>
</feature>
<dbReference type="Gene3D" id="3.60.20.10">
    <property type="entry name" value="Glutamine Phosphoribosylpyrophosphate, subunit 1, domain 1"/>
    <property type="match status" value="1"/>
</dbReference>
<comment type="similarity">
    <text evidence="3">Belongs to the peptidase T1B family.</text>
</comment>
<dbReference type="GO" id="GO:0005737">
    <property type="term" value="C:cytoplasm"/>
    <property type="evidence" value="ECO:0007669"/>
    <property type="project" value="UniProtKB-SubCell"/>
</dbReference>
<evidence type="ECO:0000256" key="3">
    <source>
        <dbReference type="RuleBase" id="RU004203"/>
    </source>
</evidence>
<dbReference type="PROSITE" id="PS00854">
    <property type="entry name" value="PROTEASOME_BETA_1"/>
    <property type="match status" value="1"/>
</dbReference>
<dbReference type="InterPro" id="IPR001353">
    <property type="entry name" value="Proteasome_sua/b"/>
</dbReference>
<sequence length="268" mass="29464">MATMLQFPSSVSTLNDYNALYPDWTQREVSTGTTIMAVEFDGGVVMGADSRTTTGAYIANRVTDKLTPIHERIFCCRSGSAADTQAIADAVTYQLGFHRYSGAHRSRHGTSGARPALTLVFCLSFSIELDEAPLVQTAASLFRDMCYRYREELMAGIIVAGWDRRRGGQVRFSRSTGRNHRCGSPERVCVCVCVQVYTVPVGGMMTRQPVSVGGSGSSYIYGFVDSNYKPAMSKEECLKFTAEGQTHTHTHTHTEQSFSTSHNSDFSL</sequence>
<accession>A0A8C2CC86</accession>
<evidence type="ECO:0000256" key="4">
    <source>
        <dbReference type="SAM" id="MobiDB-lite"/>
    </source>
</evidence>
<keyword evidence="1 3" id="KW-0963">Cytoplasm</keyword>
<dbReference type="Proteomes" id="UP000694701">
    <property type="component" value="Unplaced"/>
</dbReference>
<dbReference type="GO" id="GO:0005839">
    <property type="term" value="C:proteasome core complex"/>
    <property type="evidence" value="ECO:0007669"/>
    <property type="project" value="InterPro"/>
</dbReference>